<keyword evidence="13" id="KW-1185">Reference proteome</keyword>
<evidence type="ECO:0000313" key="13">
    <source>
        <dbReference type="Proteomes" id="UP000502260"/>
    </source>
</evidence>
<evidence type="ECO:0000256" key="7">
    <source>
        <dbReference type="ARBA" id="ARBA00022842"/>
    </source>
</evidence>
<comment type="cofactor">
    <cofactor evidence="11">
        <name>Mg(2+)</name>
        <dbReference type="ChEBI" id="CHEBI:18420"/>
    </cofactor>
    <cofactor evidence="11">
        <name>Mn(2+)</name>
        <dbReference type="ChEBI" id="CHEBI:29035"/>
    </cofactor>
    <text evidence="11">Magnesium. Can also use manganese.</text>
</comment>
<feature type="binding site" evidence="11">
    <location>
        <position position="164"/>
    </location>
    <ligand>
        <name>Mg(2+)</name>
        <dbReference type="ChEBI" id="CHEBI:18420"/>
    </ligand>
</feature>
<dbReference type="InterPro" id="IPR024932">
    <property type="entry name" value="ApbE"/>
</dbReference>
<protein>
    <recommendedName>
        <fullName evidence="2 10">FAD:protein FMN transferase</fullName>
        <ecNumber evidence="1 10">2.7.1.180</ecNumber>
    </recommendedName>
    <alternativeName>
        <fullName evidence="8 10">Flavin transferase</fullName>
    </alternativeName>
</protein>
<dbReference type="SUPFAM" id="SSF143631">
    <property type="entry name" value="ApbE-like"/>
    <property type="match status" value="1"/>
</dbReference>
<evidence type="ECO:0000256" key="4">
    <source>
        <dbReference type="ARBA" id="ARBA00022679"/>
    </source>
</evidence>
<keyword evidence="7 10" id="KW-0460">Magnesium</keyword>
<dbReference type="EMBL" id="AP022853">
    <property type="protein sequence ID" value="BCB28632.1"/>
    <property type="molecule type" value="Genomic_DNA"/>
</dbReference>
<evidence type="ECO:0000256" key="8">
    <source>
        <dbReference type="ARBA" id="ARBA00031306"/>
    </source>
</evidence>
<evidence type="ECO:0000256" key="9">
    <source>
        <dbReference type="ARBA" id="ARBA00048540"/>
    </source>
</evidence>
<gene>
    <name evidence="12" type="ORF">SKTS_35180</name>
</gene>
<dbReference type="Proteomes" id="UP000502260">
    <property type="component" value="Chromosome"/>
</dbReference>
<dbReference type="GO" id="GO:0016740">
    <property type="term" value="F:transferase activity"/>
    <property type="evidence" value="ECO:0007669"/>
    <property type="project" value="UniProtKB-UniRule"/>
</dbReference>
<feature type="binding site" evidence="11">
    <location>
        <position position="279"/>
    </location>
    <ligand>
        <name>Mg(2+)</name>
        <dbReference type="ChEBI" id="CHEBI:18420"/>
    </ligand>
</feature>
<dbReference type="Pfam" id="PF02424">
    <property type="entry name" value="ApbE"/>
    <property type="match status" value="1"/>
</dbReference>
<evidence type="ECO:0000256" key="1">
    <source>
        <dbReference type="ARBA" id="ARBA00011955"/>
    </source>
</evidence>
<proteinExistence type="inferred from homology"/>
<evidence type="ECO:0000313" key="12">
    <source>
        <dbReference type="EMBL" id="BCB28632.1"/>
    </source>
</evidence>
<comment type="similarity">
    <text evidence="10">Belongs to the ApbE family.</text>
</comment>
<keyword evidence="3 10" id="KW-0285">Flavoprotein</keyword>
<evidence type="ECO:0000256" key="11">
    <source>
        <dbReference type="PIRSR" id="PIRSR006268-2"/>
    </source>
</evidence>
<comment type="catalytic activity">
    <reaction evidence="9 10">
        <text>L-threonyl-[protein] + FAD = FMN-L-threonyl-[protein] + AMP + H(+)</text>
        <dbReference type="Rhea" id="RHEA:36847"/>
        <dbReference type="Rhea" id="RHEA-COMP:11060"/>
        <dbReference type="Rhea" id="RHEA-COMP:11061"/>
        <dbReference type="ChEBI" id="CHEBI:15378"/>
        <dbReference type="ChEBI" id="CHEBI:30013"/>
        <dbReference type="ChEBI" id="CHEBI:57692"/>
        <dbReference type="ChEBI" id="CHEBI:74257"/>
        <dbReference type="ChEBI" id="CHEBI:456215"/>
        <dbReference type="EC" id="2.7.1.180"/>
    </reaction>
</comment>
<keyword evidence="6 10" id="KW-0274">FAD</keyword>
<dbReference type="PANTHER" id="PTHR30040:SF2">
    <property type="entry name" value="FAD:PROTEIN FMN TRANSFERASE"/>
    <property type="match status" value="1"/>
</dbReference>
<dbReference type="AlphaFoldDB" id="A0A6F8VI68"/>
<dbReference type="PANTHER" id="PTHR30040">
    <property type="entry name" value="THIAMINE BIOSYNTHESIS LIPOPROTEIN APBE"/>
    <property type="match status" value="1"/>
</dbReference>
<keyword evidence="4 10" id="KW-0808">Transferase</keyword>
<evidence type="ECO:0000256" key="6">
    <source>
        <dbReference type="ARBA" id="ARBA00022827"/>
    </source>
</evidence>
<dbReference type="Gene3D" id="3.10.520.10">
    <property type="entry name" value="ApbE-like domains"/>
    <property type="match status" value="1"/>
</dbReference>
<sequence length="337" mass="36897">MLLTTFLAGCGKEPLYQQQSYVFGTLVEVTIYGEKDERARQLTGQVLADFDRLNAELHAWKPSTLSRMNETFARAPDRAATPPGMAPMLQDSARLSEQSGGLFNPAIGNLIRLWGFQNDEFKPLQPDPAEIARLVKANPKMSDIVFEGGDYYSKNPAVRLDLGGYAKGYALDAAADYLRAQGVKNALVNIGGNIIALGRHGDRPWQVGIRHPRKSDAIATLELNDGEAVGTSGDYQRYFELGGKRYCHIIDPRTGYPAQGVQAVTVLIPKGRNAGVLSDVASKPPFITGKNGWREAARKMGVEEAMLIDDKGEVYLTAAMKKRISFLDTGLKLHESP</sequence>
<evidence type="ECO:0000256" key="3">
    <source>
        <dbReference type="ARBA" id="ARBA00022630"/>
    </source>
</evidence>
<dbReference type="PIRSF" id="PIRSF006268">
    <property type="entry name" value="ApbE"/>
    <property type="match status" value="1"/>
</dbReference>
<accession>A0A6F8VI68</accession>
<dbReference type="GO" id="GO:0046872">
    <property type="term" value="F:metal ion binding"/>
    <property type="evidence" value="ECO:0007669"/>
    <property type="project" value="UniProtKB-UniRule"/>
</dbReference>
<evidence type="ECO:0000256" key="10">
    <source>
        <dbReference type="PIRNR" id="PIRNR006268"/>
    </source>
</evidence>
<name>A0A6F8VI68_9PROT</name>
<dbReference type="InterPro" id="IPR003374">
    <property type="entry name" value="ApbE-like_sf"/>
</dbReference>
<evidence type="ECO:0000256" key="5">
    <source>
        <dbReference type="ARBA" id="ARBA00022723"/>
    </source>
</evidence>
<organism evidence="12 13">
    <name type="scientific">Sulfurimicrobium lacus</name>
    <dbReference type="NCBI Taxonomy" id="2715678"/>
    <lineage>
        <taxon>Bacteria</taxon>
        <taxon>Pseudomonadati</taxon>
        <taxon>Pseudomonadota</taxon>
        <taxon>Betaproteobacteria</taxon>
        <taxon>Nitrosomonadales</taxon>
        <taxon>Sulfuricellaceae</taxon>
        <taxon>Sulfurimicrobium</taxon>
    </lineage>
</organism>
<evidence type="ECO:0000256" key="2">
    <source>
        <dbReference type="ARBA" id="ARBA00016337"/>
    </source>
</evidence>
<dbReference type="EC" id="2.7.1.180" evidence="1 10"/>
<keyword evidence="5 10" id="KW-0479">Metal-binding</keyword>
<reference evidence="13" key="1">
    <citation type="submission" date="2020-03" db="EMBL/GenBank/DDBJ databases">
        <title>Complete genome sequence of sulfur-oxidizing bacterium skT11.</title>
        <authorList>
            <person name="Kanda M."/>
            <person name="Kojima H."/>
            <person name="Fukui M."/>
        </authorList>
    </citation>
    <scope>NUCLEOTIDE SEQUENCE [LARGE SCALE GENOMIC DNA]</scope>
    <source>
        <strain evidence="13">skT11</strain>
    </source>
</reference>
<dbReference type="KEGG" id="slac:SKTS_35180"/>